<dbReference type="Gene3D" id="1.20.120.160">
    <property type="entry name" value="HPT domain"/>
    <property type="match status" value="1"/>
</dbReference>
<reference evidence="9" key="1">
    <citation type="journal article" date="2022" name="Environ. Microbiol.">
        <title>Geoalkalibacter halelectricus SAP #1 sp. nov. possessing extracellular electron transfer and mineral#reducing capabilities from a haloalkaline environment.</title>
        <authorList>
            <person name="Yadav S."/>
            <person name="Singh R."/>
            <person name="Sundharam S.S."/>
            <person name="Chaudhary S."/>
            <person name="Krishnamurthi S."/>
            <person name="Patil S.A."/>
        </authorList>
    </citation>
    <scope>NUCLEOTIDE SEQUENCE</scope>
    <source>
        <strain evidence="9">SAP-1</strain>
    </source>
</reference>
<dbReference type="EC" id="2.7.13.3" evidence="2"/>
<dbReference type="SMART" id="SM00388">
    <property type="entry name" value="HisKA"/>
    <property type="match status" value="1"/>
</dbReference>
<dbReference type="SUPFAM" id="SSF47384">
    <property type="entry name" value="Homodimeric domain of signal transducing histidine kinase"/>
    <property type="match status" value="1"/>
</dbReference>
<dbReference type="InterPro" id="IPR004358">
    <property type="entry name" value="Sig_transdc_His_kin-like_C"/>
</dbReference>
<dbReference type="SMART" id="SM00387">
    <property type="entry name" value="HATPase_c"/>
    <property type="match status" value="1"/>
</dbReference>
<dbReference type="InterPro" id="IPR001789">
    <property type="entry name" value="Sig_transdc_resp-reg_receiver"/>
</dbReference>
<evidence type="ECO:0000313" key="10">
    <source>
        <dbReference type="Proteomes" id="UP001060414"/>
    </source>
</evidence>
<dbReference type="Pfam" id="PF08448">
    <property type="entry name" value="PAS_4"/>
    <property type="match status" value="1"/>
</dbReference>
<evidence type="ECO:0000256" key="2">
    <source>
        <dbReference type="ARBA" id="ARBA00012438"/>
    </source>
</evidence>
<dbReference type="CDD" id="cd16922">
    <property type="entry name" value="HATPase_EvgS-ArcB-TorS-like"/>
    <property type="match status" value="1"/>
</dbReference>
<dbReference type="SUPFAM" id="SSF52172">
    <property type="entry name" value="CheY-like"/>
    <property type="match status" value="3"/>
</dbReference>
<dbReference type="EMBL" id="CP092109">
    <property type="protein sequence ID" value="UWZ78855.1"/>
    <property type="molecule type" value="Genomic_DNA"/>
</dbReference>
<evidence type="ECO:0000259" key="7">
    <source>
        <dbReference type="PROSITE" id="PS50110"/>
    </source>
</evidence>
<dbReference type="InterPro" id="IPR008207">
    <property type="entry name" value="Sig_transdc_His_kin_Hpt_dom"/>
</dbReference>
<evidence type="ECO:0000259" key="6">
    <source>
        <dbReference type="PROSITE" id="PS50109"/>
    </source>
</evidence>
<dbReference type="Pfam" id="PF00512">
    <property type="entry name" value="HisKA"/>
    <property type="match status" value="1"/>
</dbReference>
<dbReference type="InterPro" id="IPR003661">
    <property type="entry name" value="HisK_dim/P_dom"/>
</dbReference>
<dbReference type="CDD" id="cd17546">
    <property type="entry name" value="REC_hyHK_CKI1_RcsC-like"/>
    <property type="match status" value="1"/>
</dbReference>
<feature type="modified residue" description="4-aspartylphosphate" evidence="5">
    <location>
        <position position="67"/>
    </location>
</feature>
<dbReference type="PROSITE" id="PS50109">
    <property type="entry name" value="HIS_KIN"/>
    <property type="match status" value="1"/>
</dbReference>
<dbReference type="InterPro" id="IPR005467">
    <property type="entry name" value="His_kinase_dom"/>
</dbReference>
<dbReference type="SUPFAM" id="SSF47226">
    <property type="entry name" value="Histidine-containing phosphotransfer domain, HPT domain"/>
    <property type="match status" value="1"/>
</dbReference>
<dbReference type="Gene3D" id="1.10.287.130">
    <property type="match status" value="1"/>
</dbReference>
<evidence type="ECO:0000256" key="3">
    <source>
        <dbReference type="ARBA" id="ARBA00022553"/>
    </source>
</evidence>
<evidence type="ECO:0000259" key="8">
    <source>
        <dbReference type="PROSITE" id="PS50894"/>
    </source>
</evidence>
<dbReference type="Proteomes" id="UP001060414">
    <property type="component" value="Chromosome"/>
</dbReference>
<keyword evidence="3 5" id="KW-0597">Phosphoprotein</keyword>
<dbReference type="InterPro" id="IPR036641">
    <property type="entry name" value="HPT_dom_sf"/>
</dbReference>
<evidence type="ECO:0000313" key="9">
    <source>
        <dbReference type="EMBL" id="UWZ78855.1"/>
    </source>
</evidence>
<organism evidence="9 10">
    <name type="scientific">Geoalkalibacter halelectricus</name>
    <dbReference type="NCBI Taxonomy" id="2847045"/>
    <lineage>
        <taxon>Bacteria</taxon>
        <taxon>Pseudomonadati</taxon>
        <taxon>Thermodesulfobacteriota</taxon>
        <taxon>Desulfuromonadia</taxon>
        <taxon>Desulfuromonadales</taxon>
        <taxon>Geoalkalibacteraceae</taxon>
        <taxon>Geoalkalibacter</taxon>
    </lineage>
</organism>
<keyword evidence="10" id="KW-1185">Reference proteome</keyword>
<dbReference type="Gene3D" id="3.30.450.20">
    <property type="entry name" value="PAS domain"/>
    <property type="match status" value="1"/>
</dbReference>
<dbReference type="InterPro" id="IPR000014">
    <property type="entry name" value="PAS"/>
</dbReference>
<dbReference type="CDD" id="cd00156">
    <property type="entry name" value="REC"/>
    <property type="match status" value="1"/>
</dbReference>
<dbReference type="Pfam" id="PF02518">
    <property type="entry name" value="HATPase_c"/>
    <property type="match status" value="1"/>
</dbReference>
<evidence type="ECO:0000256" key="5">
    <source>
        <dbReference type="PROSITE-ProRule" id="PRU00169"/>
    </source>
</evidence>
<dbReference type="InterPro" id="IPR013656">
    <property type="entry name" value="PAS_4"/>
</dbReference>
<dbReference type="NCBIfam" id="TIGR00229">
    <property type="entry name" value="sensory_box"/>
    <property type="match status" value="1"/>
</dbReference>
<dbReference type="SUPFAM" id="SSF55874">
    <property type="entry name" value="ATPase domain of HSP90 chaperone/DNA topoisomerase II/histidine kinase"/>
    <property type="match status" value="1"/>
</dbReference>
<dbReference type="Gene3D" id="3.40.50.2300">
    <property type="match status" value="3"/>
</dbReference>
<dbReference type="PRINTS" id="PR00344">
    <property type="entry name" value="BCTRLSENSOR"/>
</dbReference>
<feature type="modified residue" description="4-aspartylphosphate" evidence="5">
    <location>
        <position position="731"/>
    </location>
</feature>
<feature type="domain" description="Response regulatory" evidence="7">
    <location>
        <begin position="682"/>
        <end position="800"/>
    </location>
</feature>
<dbReference type="Pfam" id="PF01627">
    <property type="entry name" value="Hpt"/>
    <property type="match status" value="1"/>
</dbReference>
<dbReference type="PANTHER" id="PTHR45339">
    <property type="entry name" value="HYBRID SIGNAL TRANSDUCTION HISTIDINE KINASE J"/>
    <property type="match status" value="1"/>
</dbReference>
<dbReference type="InterPro" id="IPR036097">
    <property type="entry name" value="HisK_dim/P_sf"/>
</dbReference>
<dbReference type="RefSeq" id="WP_260747215.1">
    <property type="nucleotide sequence ID" value="NZ_CP092109.1"/>
</dbReference>
<feature type="domain" description="Response regulatory" evidence="7">
    <location>
        <begin position="18"/>
        <end position="132"/>
    </location>
</feature>
<evidence type="ECO:0000256" key="4">
    <source>
        <dbReference type="PROSITE-ProRule" id="PRU00110"/>
    </source>
</evidence>
<accession>A0ABY5ZI83</accession>
<dbReference type="InterPro" id="IPR035965">
    <property type="entry name" value="PAS-like_dom_sf"/>
</dbReference>
<evidence type="ECO:0000256" key="1">
    <source>
        <dbReference type="ARBA" id="ARBA00000085"/>
    </source>
</evidence>
<name>A0ABY5ZI83_9BACT</name>
<dbReference type="SMART" id="SM00448">
    <property type="entry name" value="REC"/>
    <property type="match status" value="3"/>
</dbReference>
<feature type="domain" description="Histidine kinase" evidence="6">
    <location>
        <begin position="293"/>
        <end position="514"/>
    </location>
</feature>
<dbReference type="InterPro" id="IPR036890">
    <property type="entry name" value="HATPase_C_sf"/>
</dbReference>
<dbReference type="Gene3D" id="3.30.565.10">
    <property type="entry name" value="Histidine kinase-like ATPase, C-terminal domain"/>
    <property type="match status" value="1"/>
</dbReference>
<gene>
    <name evidence="9" type="ORF">L9S41_14370</name>
</gene>
<dbReference type="PROSITE" id="PS50894">
    <property type="entry name" value="HPT"/>
    <property type="match status" value="1"/>
</dbReference>
<dbReference type="InterPro" id="IPR003594">
    <property type="entry name" value="HATPase_dom"/>
</dbReference>
<dbReference type="PROSITE" id="PS50110">
    <property type="entry name" value="RESPONSE_REGULATORY"/>
    <property type="match status" value="3"/>
</dbReference>
<protein>
    <recommendedName>
        <fullName evidence="2">histidine kinase</fullName>
        <ecNumber evidence="2">2.7.13.3</ecNumber>
    </recommendedName>
</protein>
<dbReference type="Pfam" id="PF00072">
    <property type="entry name" value="Response_reg"/>
    <property type="match status" value="2"/>
</dbReference>
<comment type="catalytic activity">
    <reaction evidence="1">
        <text>ATP + protein L-histidine = ADP + protein N-phospho-L-histidine.</text>
        <dbReference type="EC" id="2.7.13.3"/>
    </reaction>
</comment>
<feature type="domain" description="HPt" evidence="8">
    <location>
        <begin position="837"/>
        <end position="937"/>
    </location>
</feature>
<dbReference type="CDD" id="cd00082">
    <property type="entry name" value="HisKA"/>
    <property type="match status" value="1"/>
</dbReference>
<dbReference type="SUPFAM" id="SSF55785">
    <property type="entry name" value="PYP-like sensor domain (PAS domain)"/>
    <property type="match status" value="1"/>
</dbReference>
<feature type="modified residue" description="4-aspartylphosphate" evidence="5">
    <location>
        <position position="587"/>
    </location>
</feature>
<dbReference type="InterPro" id="IPR011006">
    <property type="entry name" value="CheY-like_superfamily"/>
</dbReference>
<proteinExistence type="predicted"/>
<feature type="modified residue" description="Phosphohistidine" evidence="4">
    <location>
        <position position="876"/>
    </location>
</feature>
<feature type="domain" description="Response regulatory" evidence="7">
    <location>
        <begin position="533"/>
        <end position="654"/>
    </location>
</feature>
<sequence length="937" mass="101861">MVPNPEQLDVPAADSPAVILLAEDSPSVAHLISQRLRQDGHQVHCAPSGGAALHACTLHNPDLLLLDYQLGDMSAADLVRTLEKSGVRIPFLVMTGQGDERTAVAVMKLGARDYLVKDEQLLAQLSHLVGRTLAQLAMEKRLAATQKQLREREERIQAVVRALPDCVWVLDAQGLCLEVISAGTHSMAPMGELARGRRLSEILAPDLLAAFRRTLAATLAAGTLQILEYSLTIQGQTRWFEGRAAPLGNGGPSQAVVWVNRDITAAKASAAQLLQAKEAADAASSAKSLFLANMSHEIRTPLNAVIGMSGLLLDTDLDPEQRELAETVRLSSEALLSVVNEVLDFSKIEAGKLELEHNRFDARQVVEDVMDILSMTAAEKGLGFSSMVHHDVPQSLLGDAGRLRQVLTNLVGNALKFTAAGDVMIRAIPQSESATTVKVLFTVTDTGPGIALQEQEKLFQAFSQIDPSSTRRYGGSGLGLAIARQLVLLMEGEIGVESTPGEGATFWFTANFHKAAAQTDDRPSNPCPVVQKRALVLDRNPLTRQALRDRIRQCGCRCGEVAQVQLVEDKLSHAAAAGDPFHLLFVDRETAGDQFEVLATLVGRHPERYDTTLVLVTEKTADALETESTHANCRPVLRKPVRLARLRQVLEGRDTSAAREAPSDEARTLRDTWNLFAERPYRLLVAEDNPVNQKVTLRILHTLGLRADMAANGREALIAWQKIPYDLILMDVQMPELDGLAATARIREIEQSRGGHTPIIAMTAHALSGDRETCLQAGMDDYLPKPVDPRDLARTVFHHLSRAAEPVAPSTPPTAAAHSASTRAFDAQTLLRRLDEDREFTAEIIQAFRANFPGLMSELQCSLEQGKMEQLQRQAHAIKGAASNVEAAGIRQLALAIESAIADQDTARLARLCSQMAPSFTAFVKETDAFLTAIRPA</sequence>
<dbReference type="PANTHER" id="PTHR45339:SF3">
    <property type="entry name" value="HISTIDINE KINASE"/>
    <property type="match status" value="1"/>
</dbReference>